<dbReference type="SUPFAM" id="SSF82171">
    <property type="entry name" value="DPP6 N-terminal domain-like"/>
    <property type="match status" value="1"/>
</dbReference>
<feature type="domain" description="Peptidase S9 prolyl oligopeptidase catalytic" evidence="3">
    <location>
        <begin position="443"/>
        <end position="653"/>
    </location>
</feature>
<dbReference type="InterPro" id="IPR001375">
    <property type="entry name" value="Peptidase_S9_cat"/>
</dbReference>
<evidence type="ECO:0000259" key="3">
    <source>
        <dbReference type="Pfam" id="PF00326"/>
    </source>
</evidence>
<evidence type="ECO:0000313" key="5">
    <source>
        <dbReference type="Proteomes" id="UP001204615"/>
    </source>
</evidence>
<evidence type="ECO:0000313" key="4">
    <source>
        <dbReference type="EMBL" id="MCP1374465.1"/>
    </source>
</evidence>
<proteinExistence type="predicted"/>
<keyword evidence="1" id="KW-0378">Hydrolase</keyword>
<gene>
    <name evidence="4" type="ORF">NC595_10360</name>
</gene>
<evidence type="ECO:0000256" key="2">
    <source>
        <dbReference type="SAM" id="SignalP"/>
    </source>
</evidence>
<keyword evidence="5" id="KW-1185">Reference proteome</keyword>
<dbReference type="Proteomes" id="UP001204615">
    <property type="component" value="Unassembled WGS sequence"/>
</dbReference>
<dbReference type="RefSeq" id="WP_253566235.1">
    <property type="nucleotide sequence ID" value="NZ_JAMZEK010000002.1"/>
</dbReference>
<dbReference type="PANTHER" id="PTHR42776">
    <property type="entry name" value="SERINE PEPTIDASE S9 FAMILY MEMBER"/>
    <property type="match status" value="1"/>
</dbReference>
<organism evidence="4 5">
    <name type="scientific">Dyella lutea</name>
    <dbReference type="NCBI Taxonomy" id="2950441"/>
    <lineage>
        <taxon>Bacteria</taxon>
        <taxon>Pseudomonadati</taxon>
        <taxon>Pseudomonadota</taxon>
        <taxon>Gammaproteobacteria</taxon>
        <taxon>Lysobacterales</taxon>
        <taxon>Rhodanobacteraceae</taxon>
        <taxon>Dyella</taxon>
    </lineage>
</organism>
<name>A0ABT1FBE5_9GAMM</name>
<reference evidence="4 5" key="1">
    <citation type="submission" date="2022-06" db="EMBL/GenBank/DDBJ databases">
        <title>Dyella sp. Sa strain:Sa Genome sequencing.</title>
        <authorList>
            <person name="Park S."/>
        </authorList>
    </citation>
    <scope>NUCLEOTIDE SEQUENCE [LARGE SCALE GENOMIC DNA]</scope>
    <source>
        <strain evidence="4 5">Sa</strain>
    </source>
</reference>
<dbReference type="Gene3D" id="3.40.50.1820">
    <property type="entry name" value="alpha/beta hydrolase"/>
    <property type="match status" value="1"/>
</dbReference>
<keyword evidence="2" id="KW-0732">Signal</keyword>
<protein>
    <submittedName>
        <fullName evidence="4">S9 family peptidase</fullName>
    </submittedName>
</protein>
<sequence>MERIGRWMLGVLLVMAAGSAGAEAVSFADLARHAEYSDLRISPDGQHVAAKAVVDGKPVLAIVDLVTHKGVVVKPRDGNEVYQLWWANNQRIIYNETTDLAGWDAPFATGELFGVNADGTGAKLLFGYRAGGSSIATHIQKPQSELASAEMVDTLPGDDRHVLVGVWSWYSYKDGAFTQLNVMNVMDGTMRPAGTAPVRDASFVVDHHGVARFAIGDDAHAHRQVYYRTGESQPWKLLFDAPLGSFAPTPLVFSGDDRLVYMHCGAPGKVDALCPWKVDGEAMQPAVWSSDTVELYHLIRSLDHKDLVGVASMPGLPMVQAIAPHADSIALIGSMSKALPGESVSIESTTRDGSKAILLASSDMDPGTYYLWDRKSGKTTPLLKSRSWINPNRMAEMQPVSFKARDGLTVHGYLSTPPGQEQAHHLPMVVFVHGGPFGIRDWWGFDPYVQMLATHGYAVLQVNYRGSGGYGGAFQVAGYRQWGGAMQDDVTDATKWAIAQGIADAGRICIFGGSYGGYAALEGVAKEPGLYRCAIGYVGVYDLAKLERWSDATDSSAGESFFRGVLGSDPAKLAAISPDTQAAKIKAQVMLVVGGQDTRVPPDQGRAMRVALQKAGNEPEWLYESGEGHGFYGEDHRASLFQKVVGFLDRNIGSAAAGAAKPH</sequence>
<feature type="chain" id="PRO_5045326635" evidence="2">
    <location>
        <begin position="23"/>
        <end position="663"/>
    </location>
</feature>
<dbReference type="InterPro" id="IPR029058">
    <property type="entry name" value="AB_hydrolase_fold"/>
</dbReference>
<dbReference type="Pfam" id="PF00326">
    <property type="entry name" value="Peptidase_S9"/>
    <property type="match status" value="1"/>
</dbReference>
<comment type="caution">
    <text evidence="4">The sequence shown here is derived from an EMBL/GenBank/DDBJ whole genome shotgun (WGS) entry which is preliminary data.</text>
</comment>
<evidence type="ECO:0000256" key="1">
    <source>
        <dbReference type="ARBA" id="ARBA00022801"/>
    </source>
</evidence>
<feature type="signal peptide" evidence="2">
    <location>
        <begin position="1"/>
        <end position="22"/>
    </location>
</feature>
<dbReference type="SUPFAM" id="SSF53474">
    <property type="entry name" value="alpha/beta-Hydrolases"/>
    <property type="match status" value="1"/>
</dbReference>
<dbReference type="PANTHER" id="PTHR42776:SF27">
    <property type="entry name" value="DIPEPTIDYL PEPTIDASE FAMILY MEMBER 6"/>
    <property type="match status" value="1"/>
</dbReference>
<dbReference type="EMBL" id="JAMZEK010000002">
    <property type="protein sequence ID" value="MCP1374465.1"/>
    <property type="molecule type" value="Genomic_DNA"/>
</dbReference>
<accession>A0ABT1FBE5</accession>